<dbReference type="GO" id="GO:0016491">
    <property type="term" value="F:oxidoreductase activity"/>
    <property type="evidence" value="ECO:0007669"/>
    <property type="project" value="UniProtKB-KW"/>
</dbReference>
<sequence>MTAKAVAKISDFDDSKMLAIEFDGMPIVLILEKDGSVSALHDCCSHEEVKLSEGAVESGEITCLRHGARFETKTGKQLCLPAVRPVKSYSCAVQEGLVYLDISG</sequence>
<dbReference type="EMBL" id="JAAZON010000632">
    <property type="protein sequence ID" value="NMC64252.1"/>
    <property type="molecule type" value="Genomic_DNA"/>
</dbReference>
<keyword evidence="1" id="KW-0001">2Fe-2S</keyword>
<gene>
    <name evidence="7" type="ORF">GYA55_13900</name>
</gene>
<keyword evidence="4" id="KW-0408">Iron</keyword>
<evidence type="ECO:0000256" key="5">
    <source>
        <dbReference type="ARBA" id="ARBA00023014"/>
    </source>
</evidence>
<dbReference type="AlphaFoldDB" id="A0A7X9FU52"/>
<dbReference type="InterPro" id="IPR036922">
    <property type="entry name" value="Rieske_2Fe-2S_sf"/>
</dbReference>
<dbReference type="InterPro" id="IPR050584">
    <property type="entry name" value="Cholesterol_7-desaturase"/>
</dbReference>
<dbReference type="Pfam" id="PF00355">
    <property type="entry name" value="Rieske"/>
    <property type="match status" value="1"/>
</dbReference>
<dbReference type="GO" id="GO:0046872">
    <property type="term" value="F:metal ion binding"/>
    <property type="evidence" value="ECO:0007669"/>
    <property type="project" value="UniProtKB-KW"/>
</dbReference>
<keyword evidence="5" id="KW-0411">Iron-sulfur</keyword>
<keyword evidence="2" id="KW-0479">Metal-binding</keyword>
<comment type="caution">
    <text evidence="7">The sequence shown here is derived from an EMBL/GenBank/DDBJ whole genome shotgun (WGS) entry which is preliminary data.</text>
</comment>
<organism evidence="7 8">
    <name type="scientific">SAR324 cluster bacterium</name>
    <dbReference type="NCBI Taxonomy" id="2024889"/>
    <lineage>
        <taxon>Bacteria</taxon>
        <taxon>Deltaproteobacteria</taxon>
        <taxon>SAR324 cluster</taxon>
    </lineage>
</organism>
<evidence type="ECO:0000313" key="8">
    <source>
        <dbReference type="Proteomes" id="UP000524246"/>
    </source>
</evidence>
<evidence type="ECO:0000256" key="4">
    <source>
        <dbReference type="ARBA" id="ARBA00023004"/>
    </source>
</evidence>
<evidence type="ECO:0000256" key="2">
    <source>
        <dbReference type="ARBA" id="ARBA00022723"/>
    </source>
</evidence>
<dbReference type="PROSITE" id="PS51296">
    <property type="entry name" value="RIESKE"/>
    <property type="match status" value="1"/>
</dbReference>
<reference evidence="7 8" key="1">
    <citation type="journal article" date="2020" name="Biotechnol. Biofuels">
        <title>New insights from the biogas microbiome by comprehensive genome-resolved metagenomics of nearly 1600 species originating from multiple anaerobic digesters.</title>
        <authorList>
            <person name="Campanaro S."/>
            <person name="Treu L."/>
            <person name="Rodriguez-R L.M."/>
            <person name="Kovalovszki A."/>
            <person name="Ziels R.M."/>
            <person name="Maus I."/>
            <person name="Zhu X."/>
            <person name="Kougias P.G."/>
            <person name="Basile A."/>
            <person name="Luo G."/>
            <person name="Schluter A."/>
            <person name="Konstantinidis K.T."/>
            <person name="Angelidaki I."/>
        </authorList>
    </citation>
    <scope>NUCLEOTIDE SEQUENCE [LARGE SCALE GENOMIC DNA]</scope>
    <source>
        <strain evidence="7">AS27yjCOA_65</strain>
    </source>
</reference>
<dbReference type="PANTHER" id="PTHR21266:SF60">
    <property type="entry name" value="3-KETOSTEROID-9-ALPHA-MONOOXYGENASE, OXYGENASE COMPONENT"/>
    <property type="match status" value="1"/>
</dbReference>
<evidence type="ECO:0000313" key="7">
    <source>
        <dbReference type="EMBL" id="NMC64252.1"/>
    </source>
</evidence>
<evidence type="ECO:0000259" key="6">
    <source>
        <dbReference type="PROSITE" id="PS51296"/>
    </source>
</evidence>
<feature type="domain" description="Rieske" evidence="6">
    <location>
        <begin position="4"/>
        <end position="100"/>
    </location>
</feature>
<accession>A0A7X9FU52</accession>
<dbReference type="GO" id="GO:0051537">
    <property type="term" value="F:2 iron, 2 sulfur cluster binding"/>
    <property type="evidence" value="ECO:0007669"/>
    <property type="project" value="UniProtKB-KW"/>
</dbReference>
<dbReference type="SUPFAM" id="SSF50022">
    <property type="entry name" value="ISP domain"/>
    <property type="match status" value="1"/>
</dbReference>
<dbReference type="Gene3D" id="2.102.10.10">
    <property type="entry name" value="Rieske [2Fe-2S] iron-sulphur domain"/>
    <property type="match status" value="1"/>
</dbReference>
<evidence type="ECO:0000256" key="1">
    <source>
        <dbReference type="ARBA" id="ARBA00022714"/>
    </source>
</evidence>
<keyword evidence="3" id="KW-0560">Oxidoreductase</keyword>
<proteinExistence type="predicted"/>
<dbReference type="InterPro" id="IPR017941">
    <property type="entry name" value="Rieske_2Fe-2S"/>
</dbReference>
<name>A0A7X9FU52_9DELT</name>
<protein>
    <submittedName>
        <fullName evidence="7">Rieske 2Fe-2S domain-containing protein</fullName>
    </submittedName>
</protein>
<dbReference type="Proteomes" id="UP000524246">
    <property type="component" value="Unassembled WGS sequence"/>
</dbReference>
<dbReference type="PANTHER" id="PTHR21266">
    <property type="entry name" value="IRON-SULFUR DOMAIN CONTAINING PROTEIN"/>
    <property type="match status" value="1"/>
</dbReference>
<evidence type="ECO:0000256" key="3">
    <source>
        <dbReference type="ARBA" id="ARBA00023002"/>
    </source>
</evidence>